<comment type="similarity">
    <text evidence="1">Belongs to the PPR family. PCMP-H subfamily.</text>
</comment>
<dbReference type="InterPro" id="IPR002885">
    <property type="entry name" value="PPR_rpt"/>
</dbReference>
<evidence type="ECO:0000256" key="1">
    <source>
        <dbReference type="ARBA" id="ARBA00006643"/>
    </source>
</evidence>
<evidence type="ECO:0000256" key="3">
    <source>
        <dbReference type="PROSITE-ProRule" id="PRU00708"/>
    </source>
</evidence>
<feature type="repeat" description="PPR" evidence="3">
    <location>
        <begin position="475"/>
        <end position="509"/>
    </location>
</feature>
<dbReference type="Gene3D" id="3.40.1000.10">
    <property type="entry name" value="Mog1/PsbP, alpha/beta/alpha sandwich"/>
    <property type="match status" value="1"/>
</dbReference>
<dbReference type="GO" id="GO:0005509">
    <property type="term" value="F:calcium ion binding"/>
    <property type="evidence" value="ECO:0007669"/>
    <property type="project" value="InterPro"/>
</dbReference>
<dbReference type="PANTHER" id="PTHR47926:SF531">
    <property type="entry name" value="TETRATRICOPEPTIDE REPEAT SUPERFAMILY PROTEIN"/>
    <property type="match status" value="1"/>
</dbReference>
<dbReference type="GO" id="GO:0003723">
    <property type="term" value="F:RNA binding"/>
    <property type="evidence" value="ECO:0007669"/>
    <property type="project" value="InterPro"/>
</dbReference>
<protein>
    <recommendedName>
        <fullName evidence="4">PsbP C-terminal domain-containing protein</fullName>
    </recommendedName>
</protein>
<dbReference type="EMBL" id="BTGU01000028">
    <property type="protein sequence ID" value="GMN48361.1"/>
    <property type="molecule type" value="Genomic_DNA"/>
</dbReference>
<dbReference type="Gene3D" id="1.25.40.10">
    <property type="entry name" value="Tetratricopeptide repeat domain"/>
    <property type="match status" value="5"/>
</dbReference>
<dbReference type="InterPro" id="IPR002683">
    <property type="entry name" value="PsbP_C"/>
</dbReference>
<dbReference type="InterPro" id="IPR046848">
    <property type="entry name" value="E_motif"/>
</dbReference>
<organism evidence="5 6">
    <name type="scientific">Ficus carica</name>
    <name type="common">Common fig</name>
    <dbReference type="NCBI Taxonomy" id="3494"/>
    <lineage>
        <taxon>Eukaryota</taxon>
        <taxon>Viridiplantae</taxon>
        <taxon>Streptophyta</taxon>
        <taxon>Embryophyta</taxon>
        <taxon>Tracheophyta</taxon>
        <taxon>Spermatophyta</taxon>
        <taxon>Magnoliopsida</taxon>
        <taxon>eudicotyledons</taxon>
        <taxon>Gunneridae</taxon>
        <taxon>Pentapetalae</taxon>
        <taxon>rosids</taxon>
        <taxon>fabids</taxon>
        <taxon>Rosales</taxon>
        <taxon>Moraceae</taxon>
        <taxon>Ficeae</taxon>
        <taxon>Ficus</taxon>
    </lineage>
</organism>
<keyword evidence="2" id="KW-0677">Repeat</keyword>
<dbReference type="SUPFAM" id="SSF55724">
    <property type="entry name" value="Mog1p/PsbP-like"/>
    <property type="match status" value="1"/>
</dbReference>
<reference evidence="5" key="1">
    <citation type="submission" date="2023-07" db="EMBL/GenBank/DDBJ databases">
        <title>draft genome sequence of fig (Ficus carica).</title>
        <authorList>
            <person name="Takahashi T."/>
            <person name="Nishimura K."/>
        </authorList>
    </citation>
    <scope>NUCLEOTIDE SEQUENCE</scope>
</reference>
<feature type="domain" description="PsbP C-terminal" evidence="4">
    <location>
        <begin position="124"/>
        <end position="248"/>
    </location>
</feature>
<dbReference type="Pfam" id="PF13041">
    <property type="entry name" value="PPR_2"/>
    <property type="match status" value="4"/>
</dbReference>
<dbReference type="PROSITE" id="PS51375">
    <property type="entry name" value="PPR"/>
    <property type="match status" value="4"/>
</dbReference>
<dbReference type="FunFam" id="1.25.40.10:FF:000511">
    <property type="entry name" value="Pentatricopeptide repeat-containing protein"/>
    <property type="match status" value="1"/>
</dbReference>
<evidence type="ECO:0000256" key="2">
    <source>
        <dbReference type="ARBA" id="ARBA00022737"/>
    </source>
</evidence>
<dbReference type="InterPro" id="IPR011990">
    <property type="entry name" value="TPR-like_helical_dom_sf"/>
</dbReference>
<accession>A0AA88AQX2</accession>
<dbReference type="GO" id="GO:0015979">
    <property type="term" value="P:photosynthesis"/>
    <property type="evidence" value="ECO:0007669"/>
    <property type="project" value="InterPro"/>
</dbReference>
<dbReference type="Pfam" id="PF20431">
    <property type="entry name" value="E_motif"/>
    <property type="match status" value="1"/>
</dbReference>
<dbReference type="Pfam" id="PF01789">
    <property type="entry name" value="PsbP"/>
    <property type="match status" value="1"/>
</dbReference>
<gene>
    <name evidence="5" type="ORF">TIFTF001_017534</name>
</gene>
<name>A0AA88AQX2_FICCA</name>
<comment type="caution">
    <text evidence="5">The sequence shown here is derived from an EMBL/GenBank/DDBJ whole genome shotgun (WGS) entry which is preliminary data.</text>
</comment>
<dbReference type="NCBIfam" id="TIGR00756">
    <property type="entry name" value="PPR"/>
    <property type="match status" value="6"/>
</dbReference>
<proteinExistence type="inferred from homology"/>
<dbReference type="Pfam" id="PF01535">
    <property type="entry name" value="PPR"/>
    <property type="match status" value="4"/>
</dbReference>
<keyword evidence="6" id="KW-1185">Reference proteome</keyword>
<feature type="repeat" description="PPR" evidence="3">
    <location>
        <begin position="537"/>
        <end position="572"/>
    </location>
</feature>
<dbReference type="GO" id="GO:0009654">
    <property type="term" value="C:photosystem II oxygen evolving complex"/>
    <property type="evidence" value="ECO:0007669"/>
    <property type="project" value="InterPro"/>
</dbReference>
<evidence type="ECO:0000259" key="4">
    <source>
        <dbReference type="Pfam" id="PF01789"/>
    </source>
</evidence>
<feature type="repeat" description="PPR" evidence="3">
    <location>
        <begin position="413"/>
        <end position="447"/>
    </location>
</feature>
<dbReference type="GO" id="GO:0019898">
    <property type="term" value="C:extrinsic component of membrane"/>
    <property type="evidence" value="ECO:0007669"/>
    <property type="project" value="InterPro"/>
</dbReference>
<dbReference type="FunFam" id="1.25.40.10:FF:000333">
    <property type="entry name" value="Pentatricopeptide repeat-containing protein"/>
    <property type="match status" value="1"/>
</dbReference>
<dbReference type="InterPro" id="IPR046960">
    <property type="entry name" value="PPR_At4g14850-like_plant"/>
</dbReference>
<sequence length="858" mass="95521">MGVTMFPSCGFSWTYQTNNRIRSHNLRSKLVECCNSRGGKTGGSFDEEGEKLKRRSVLVYGISLLSSSAVVDFPSDGLAVVKQGLLAGRIPGLSEPDDQGWRTYRRPDEKSGGHGVGWSPIIPYSFSVPQDWDEVPVSIADLGGTEIDLRFGSAKEGRLSVVVAPVLRFADNLGDDAKIEQIGPPEKVISAFGPEVIGENVEGKVVSMSVAEHSGRKYYQFELEPPHVLITATAAGNRLYLFNVTGSDMEHKLLQVLKHCKSLRELKQTHLQILVHGLQHSNFTLPNLLTLSSQLGFPDYTFRVFRHCYFPNVVVYNTLIKLCRNDPIDALSVYVQMKSSRLAPNGFTFTLLLRCLQSSFDGLKYGEVVHGDVVKLGYCSSVFVQNTLLSFYAKSGGDLGSACRVFEEMPERDVISWNSMITSYMAHGELELALRLFDSMTEKSIVTWNSVVSGLSRAGNMELAVSVFRRMPERNEVSWHSVISGYIQLGDIKSARRVFDGMPEKTVVAWTAMVSGYATVGDLALARHMFDQMPVKNVVSWNAMIAHYVHNLVFDQALHMFSQMLMDGKCKPDEITLVILLSACSHLGSLEHGKWVHSYITRNNFDLSIPLGNALMDMFAKCGDIENAKAVFINMPKRCLITWTTMVSGLANNGECREALNLFDAMCSEGVKPDDVVFIAVLSACTHGGFVEDGKRMFFQMVHEFSIEPRIEHYGCVVDLLGRAGKLQEAIGFIESMHLEPNAVIWATLLASCKIHGDDNLLESVTRRIIEHEPSNPSYLTLISNMSASVGRWIDAFTFRAAMRKRGVEKVPGCSSIQIGNNVHEFLARDTRHEERKDIYEILHSLNRHFDDAHVGTL</sequence>
<evidence type="ECO:0000313" key="6">
    <source>
        <dbReference type="Proteomes" id="UP001187192"/>
    </source>
</evidence>
<feature type="repeat" description="PPR" evidence="3">
    <location>
        <begin position="639"/>
        <end position="673"/>
    </location>
</feature>
<dbReference type="AlphaFoldDB" id="A0AA88AQX2"/>
<dbReference type="PANTHER" id="PTHR47926">
    <property type="entry name" value="PENTATRICOPEPTIDE REPEAT-CONTAINING PROTEIN"/>
    <property type="match status" value="1"/>
</dbReference>
<dbReference type="InterPro" id="IPR016123">
    <property type="entry name" value="Mog1/PsbP_a/b/a-sand"/>
</dbReference>
<dbReference type="GO" id="GO:0009451">
    <property type="term" value="P:RNA modification"/>
    <property type="evidence" value="ECO:0007669"/>
    <property type="project" value="InterPro"/>
</dbReference>
<evidence type="ECO:0000313" key="5">
    <source>
        <dbReference type="EMBL" id="GMN48361.1"/>
    </source>
</evidence>
<dbReference type="Proteomes" id="UP001187192">
    <property type="component" value="Unassembled WGS sequence"/>
</dbReference>